<gene>
    <name evidence="2" type="ORF">Din_001072</name>
</gene>
<evidence type="ECO:0000256" key="1">
    <source>
        <dbReference type="SAM" id="MobiDB-lite"/>
    </source>
</evidence>
<feature type="compositionally biased region" description="Polar residues" evidence="1">
    <location>
        <begin position="162"/>
        <end position="174"/>
    </location>
</feature>
<dbReference type="PANTHER" id="PTHR36757">
    <property type="entry name" value="BNAANNG22500D PROTEIN"/>
    <property type="match status" value="1"/>
</dbReference>
<dbReference type="PANTHER" id="PTHR36757:SF1">
    <property type="entry name" value="GENOME ASSEMBLY, CHROMOSOME: A04"/>
    <property type="match status" value="1"/>
</dbReference>
<proteinExistence type="predicted"/>
<accession>A0A5B6YIR6</accession>
<protein>
    <submittedName>
        <fullName evidence="2">Uncharacterized protein</fullName>
    </submittedName>
</protein>
<dbReference type="EMBL" id="GHES01001072">
    <property type="protein sequence ID" value="MPA31631.1"/>
    <property type="molecule type" value="Transcribed_RNA"/>
</dbReference>
<name>A0A5B6YIR6_DAVIN</name>
<feature type="compositionally biased region" description="Low complexity" evidence="1">
    <location>
        <begin position="197"/>
        <end position="209"/>
    </location>
</feature>
<dbReference type="AlphaFoldDB" id="A0A5B6YIR6"/>
<evidence type="ECO:0000313" key="2">
    <source>
        <dbReference type="EMBL" id="MPA31631.1"/>
    </source>
</evidence>
<feature type="region of interest" description="Disordered" evidence="1">
    <location>
        <begin position="91"/>
        <end position="131"/>
    </location>
</feature>
<feature type="region of interest" description="Disordered" evidence="1">
    <location>
        <begin position="162"/>
        <end position="219"/>
    </location>
</feature>
<reference evidence="2" key="1">
    <citation type="submission" date="2019-08" db="EMBL/GenBank/DDBJ databases">
        <title>Reference gene set and small RNA set construction with multiple tissues from Davidia involucrata Baill.</title>
        <authorList>
            <person name="Yang H."/>
            <person name="Zhou C."/>
            <person name="Li G."/>
            <person name="Wang J."/>
            <person name="Gao P."/>
            <person name="Wang M."/>
            <person name="Wang R."/>
            <person name="Zhao Y."/>
        </authorList>
    </citation>
    <scope>NUCLEOTIDE SEQUENCE</scope>
    <source>
        <tissue evidence="2">Mixed with DoveR01_LX</tissue>
    </source>
</reference>
<sequence>MAIHMFPESPSLSSSPRISFSHDLDLRHTDDVVVPIEHYPSRSDSSLLDSDTDFNFCISHGIDNEPSSADELFSDGLIRPLQIQQRFVSSKQQQQQLSISKPRSLSSLPLSNETSKQDSLKESETKPQSKSFWRIKRSNSLHCDNTCKKSSIWSLPLLSRSYSTGSVPNSRRTLSSSSSSSSKDCQKHNSHKQPKPSSSSSSFYMYTSSQKPPLKKNYGGSYGNVVRISPVLNVPPPYISKGTANLFGLGSLFRNGKDKKNKK</sequence>
<feature type="compositionally biased region" description="Basic and acidic residues" evidence="1">
    <location>
        <begin position="115"/>
        <end position="127"/>
    </location>
</feature>
<organism evidence="2">
    <name type="scientific">Davidia involucrata</name>
    <name type="common">Dove tree</name>
    <dbReference type="NCBI Taxonomy" id="16924"/>
    <lineage>
        <taxon>Eukaryota</taxon>
        <taxon>Viridiplantae</taxon>
        <taxon>Streptophyta</taxon>
        <taxon>Embryophyta</taxon>
        <taxon>Tracheophyta</taxon>
        <taxon>Spermatophyta</taxon>
        <taxon>Magnoliopsida</taxon>
        <taxon>eudicotyledons</taxon>
        <taxon>Gunneridae</taxon>
        <taxon>Pentapetalae</taxon>
        <taxon>asterids</taxon>
        <taxon>Cornales</taxon>
        <taxon>Nyssaceae</taxon>
        <taxon>Davidia</taxon>
    </lineage>
</organism>
<feature type="compositionally biased region" description="Low complexity" evidence="1">
    <location>
        <begin position="91"/>
        <end position="111"/>
    </location>
</feature>